<feature type="non-terminal residue" evidence="3">
    <location>
        <position position="1"/>
    </location>
</feature>
<feature type="region of interest" description="Disordered" evidence="1">
    <location>
        <begin position="88"/>
        <end position="111"/>
    </location>
</feature>
<evidence type="ECO:0000256" key="1">
    <source>
        <dbReference type="SAM" id="MobiDB-lite"/>
    </source>
</evidence>
<dbReference type="HOGENOM" id="CLU_1563214_0_0_1"/>
<evidence type="ECO:0000313" key="4">
    <source>
        <dbReference type="Proteomes" id="UP000031186"/>
    </source>
</evidence>
<comment type="caution">
    <text evidence="3">The sequence shown here is derived from an EMBL/GenBank/DDBJ whole genome shotgun (WGS) entry which is preliminary data.</text>
</comment>
<dbReference type="OrthoDB" id="10342468at2759"/>
<name>A0A0B4FYZ0_METAF</name>
<dbReference type="EMBL" id="AZNF01000015">
    <property type="protein sequence ID" value="KID61469.1"/>
    <property type="molecule type" value="Genomic_DNA"/>
</dbReference>
<keyword evidence="4" id="KW-1185">Reference proteome</keyword>
<dbReference type="VEuPathDB" id="FungiDB:MAN_09234"/>
<dbReference type="AlphaFoldDB" id="A0A0B4FYZ0"/>
<reference evidence="3 4" key="1">
    <citation type="journal article" date="2014" name="Proc. Natl. Acad. Sci. U.S.A.">
        <title>Trajectory and genomic determinants of fungal-pathogen speciation and host adaptation.</title>
        <authorList>
            <person name="Hu X."/>
            <person name="Xiao G."/>
            <person name="Zheng P."/>
            <person name="Shang Y."/>
            <person name="Su Y."/>
            <person name="Zhang X."/>
            <person name="Liu X."/>
            <person name="Zhan S."/>
            <person name="St Leger R.J."/>
            <person name="Wang C."/>
        </authorList>
    </citation>
    <scope>NUCLEOTIDE SEQUENCE [LARGE SCALE GENOMIC DNA]</scope>
    <source>
        <strain evidence="3 4">ARSEF 549</strain>
    </source>
</reference>
<gene>
    <name evidence="3" type="ORF">MAN_09234</name>
</gene>
<sequence>MQYPLVLVAAFAAASMAAPTAPPASTQSKGEMPTEVCPNDQLVFIGNVGYGLPREKCLHLKKACTRRNITEPAELKKYITDARISEVQGHQEAAQGAKREPSHTGFSPTQQAWGHSTCISRFPLDADIGYMCRWETWAPSDIRGLIASHHRQTSVAIKTRAQNINTNVVDQ</sequence>
<dbReference type="Proteomes" id="UP000031186">
    <property type="component" value="Unassembled WGS sequence"/>
</dbReference>
<evidence type="ECO:0000256" key="2">
    <source>
        <dbReference type="SAM" id="SignalP"/>
    </source>
</evidence>
<accession>A0A0B4FYZ0</accession>
<protein>
    <submittedName>
        <fullName evidence="3">Uncharacterized protein</fullName>
    </submittedName>
</protein>
<feature type="chain" id="PRO_5002104326" evidence="2">
    <location>
        <begin position="18"/>
        <end position="171"/>
    </location>
</feature>
<evidence type="ECO:0000313" key="3">
    <source>
        <dbReference type="EMBL" id="KID61469.1"/>
    </source>
</evidence>
<organism evidence="3 4">
    <name type="scientific">Metarhizium anisopliae (strain ARSEF 549)</name>
    <dbReference type="NCBI Taxonomy" id="3151832"/>
    <lineage>
        <taxon>Eukaryota</taxon>
        <taxon>Fungi</taxon>
        <taxon>Dikarya</taxon>
        <taxon>Ascomycota</taxon>
        <taxon>Pezizomycotina</taxon>
        <taxon>Sordariomycetes</taxon>
        <taxon>Hypocreomycetidae</taxon>
        <taxon>Hypocreales</taxon>
        <taxon>Clavicipitaceae</taxon>
        <taxon>Metarhizium</taxon>
    </lineage>
</organism>
<keyword evidence="2" id="KW-0732">Signal</keyword>
<feature type="signal peptide" evidence="2">
    <location>
        <begin position="1"/>
        <end position="17"/>
    </location>
</feature>
<proteinExistence type="predicted"/>